<evidence type="ECO:0000313" key="1">
    <source>
        <dbReference type="EMBL" id="NGO70011.1"/>
    </source>
</evidence>
<reference evidence="1 2" key="1">
    <citation type="submission" date="2020-02" db="EMBL/GenBank/DDBJ databases">
        <title>Whole-genome analyses of novel actinobacteria.</title>
        <authorList>
            <person name="Sahin N."/>
            <person name="Tatar D."/>
        </authorList>
    </citation>
    <scope>NUCLEOTIDE SEQUENCE [LARGE SCALE GENOMIC DNA]</scope>
    <source>
        <strain evidence="1 2">SB3404</strain>
    </source>
</reference>
<comment type="caution">
    <text evidence="1">The sequence shown here is derived from an EMBL/GenBank/DDBJ whole genome shotgun (WGS) entry which is preliminary data.</text>
</comment>
<name>A0A6G4X019_9ACTN</name>
<dbReference type="AlphaFoldDB" id="A0A6G4X019"/>
<keyword evidence="2" id="KW-1185">Reference proteome</keyword>
<sequence>MSRHAAERDPIDTPVWRPLALLGLIGAAVPAALIVHAVQADATGRTVAPARPPVSVPDAWPGMEPVLAECEHQNTVRGEDGKTYCADCRAQLYL</sequence>
<accession>A0A6G4X019</accession>
<dbReference type="Proteomes" id="UP000477722">
    <property type="component" value="Unassembled WGS sequence"/>
</dbReference>
<evidence type="ECO:0000313" key="2">
    <source>
        <dbReference type="Proteomes" id="UP000477722"/>
    </source>
</evidence>
<proteinExistence type="predicted"/>
<dbReference type="EMBL" id="JAAKZZ010000159">
    <property type="protein sequence ID" value="NGO70011.1"/>
    <property type="molecule type" value="Genomic_DNA"/>
</dbReference>
<gene>
    <name evidence="1" type="ORF">G5C65_16945</name>
</gene>
<organism evidence="1 2">
    <name type="scientific">Streptomyces boncukensis</name>
    <dbReference type="NCBI Taxonomy" id="2711219"/>
    <lineage>
        <taxon>Bacteria</taxon>
        <taxon>Bacillati</taxon>
        <taxon>Actinomycetota</taxon>
        <taxon>Actinomycetes</taxon>
        <taxon>Kitasatosporales</taxon>
        <taxon>Streptomycetaceae</taxon>
        <taxon>Streptomyces</taxon>
    </lineage>
</organism>
<protein>
    <submittedName>
        <fullName evidence="1">Uncharacterized protein</fullName>
    </submittedName>
</protein>
<dbReference type="RefSeq" id="WP_165299687.1">
    <property type="nucleotide sequence ID" value="NZ_JAAKZZ010000159.1"/>
</dbReference>